<evidence type="ECO:0000313" key="2">
    <source>
        <dbReference type="Proteomes" id="UP001460888"/>
    </source>
</evidence>
<keyword evidence="2" id="KW-1185">Reference proteome</keyword>
<comment type="caution">
    <text evidence="1">The sequence shown here is derived from an EMBL/GenBank/DDBJ whole genome shotgun (WGS) entry which is preliminary data.</text>
</comment>
<dbReference type="EMBL" id="APND01000001">
    <property type="protein sequence ID" value="MES1928513.1"/>
    <property type="molecule type" value="Genomic_DNA"/>
</dbReference>
<name>A0ABV2AXZ5_9GAMM</name>
<evidence type="ECO:0000313" key="1">
    <source>
        <dbReference type="EMBL" id="MES1928513.1"/>
    </source>
</evidence>
<protein>
    <submittedName>
        <fullName evidence="1">Uncharacterized protein</fullName>
    </submittedName>
</protein>
<gene>
    <name evidence="1" type="ORF">SADO_04620</name>
</gene>
<organism evidence="1 2">
    <name type="scientific">Salinisphaera dokdonensis CL-ES53</name>
    <dbReference type="NCBI Taxonomy" id="1304272"/>
    <lineage>
        <taxon>Bacteria</taxon>
        <taxon>Pseudomonadati</taxon>
        <taxon>Pseudomonadota</taxon>
        <taxon>Gammaproteobacteria</taxon>
        <taxon>Salinisphaerales</taxon>
        <taxon>Salinisphaeraceae</taxon>
        <taxon>Salinisphaera</taxon>
    </lineage>
</organism>
<sequence length="95" mass="9855">MLPLVVVDADAAAVDFLAVVLRLREVAPVEALLLALAVVLRVAAVLRLAAVVLVDALLAVEALRVAVDDAFLAGAALRVVVFFLVSPESLPSTDL</sequence>
<dbReference type="Proteomes" id="UP001460888">
    <property type="component" value="Unassembled WGS sequence"/>
</dbReference>
<reference evidence="1 2" key="1">
    <citation type="submission" date="2013-03" db="EMBL/GenBank/DDBJ databases">
        <title>Salinisphaera dokdonensis CL-ES53 Genome Sequencing.</title>
        <authorList>
            <person name="Li C."/>
            <person name="Lai Q."/>
            <person name="Shao Z."/>
        </authorList>
    </citation>
    <scope>NUCLEOTIDE SEQUENCE [LARGE SCALE GENOMIC DNA]</scope>
    <source>
        <strain evidence="1 2">CL-ES53</strain>
    </source>
</reference>
<accession>A0ABV2AXZ5</accession>
<proteinExistence type="predicted"/>